<comment type="subcellular location">
    <subcellularLocation>
        <location evidence="1">Membrane</location>
        <topology evidence="1">Multi-pass membrane protein</topology>
    </subcellularLocation>
</comment>
<evidence type="ECO:0000256" key="2">
    <source>
        <dbReference type="ARBA" id="ARBA00022692"/>
    </source>
</evidence>
<feature type="region of interest" description="Disordered" evidence="5">
    <location>
        <begin position="183"/>
        <end position="226"/>
    </location>
</feature>
<reference evidence="7 8" key="1">
    <citation type="submission" date="2024-04" db="EMBL/GenBank/DDBJ databases">
        <authorList>
            <consortium name="Genoscope - CEA"/>
            <person name="William W."/>
        </authorList>
    </citation>
    <scope>NUCLEOTIDE SEQUENCE [LARGE SCALE GENOMIC DNA]</scope>
</reference>
<dbReference type="GO" id="GO:0005886">
    <property type="term" value="C:plasma membrane"/>
    <property type="evidence" value="ECO:0007669"/>
    <property type="project" value="TreeGrafter"/>
</dbReference>
<keyword evidence="4 6" id="KW-0472">Membrane</keyword>
<dbReference type="InterPro" id="IPR050579">
    <property type="entry name" value="PMP-22/EMP/MP20-like"/>
</dbReference>
<evidence type="ECO:0000256" key="1">
    <source>
        <dbReference type="ARBA" id="ARBA00004141"/>
    </source>
</evidence>
<feature type="transmembrane region" description="Helical" evidence="6">
    <location>
        <begin position="81"/>
        <end position="106"/>
    </location>
</feature>
<proteinExistence type="predicted"/>
<sequence length="226" mass="25244">MGVIQGFLDTNWMGRVVLILLLVAQIFNWLSMCMNDWGLFDSNPLNNKDRKGFGVWKECGNQEPSANCVELDGWRLKWYGAFQGFAIFAFMSVNVAFCLTILLLYVPPCKGSRELAIGSAIACFITTVFYIVAIIIFGVRFDRSFDAGFDREILQSGFYFAIIVAILTLVAGICAVVGITSKQQVGPSSGGRHGRGVDEEGQGQQLQQTQKKQKKKKKQDEQQQEY</sequence>
<dbReference type="InterPro" id="IPR004031">
    <property type="entry name" value="PMP22/EMP/MP20/Claudin"/>
</dbReference>
<evidence type="ECO:0000256" key="5">
    <source>
        <dbReference type="SAM" id="MobiDB-lite"/>
    </source>
</evidence>
<keyword evidence="8" id="KW-1185">Reference proteome</keyword>
<keyword evidence="2 6" id="KW-0812">Transmembrane</keyword>
<evidence type="ECO:0000256" key="3">
    <source>
        <dbReference type="ARBA" id="ARBA00022989"/>
    </source>
</evidence>
<protein>
    <submittedName>
        <fullName evidence="7">Uncharacterized protein</fullName>
    </submittedName>
</protein>
<feature type="transmembrane region" description="Helical" evidence="6">
    <location>
        <begin position="12"/>
        <end position="30"/>
    </location>
</feature>
<organism evidence="7 8">
    <name type="scientific">Lymnaea stagnalis</name>
    <name type="common">Great pond snail</name>
    <name type="synonym">Helix stagnalis</name>
    <dbReference type="NCBI Taxonomy" id="6523"/>
    <lineage>
        <taxon>Eukaryota</taxon>
        <taxon>Metazoa</taxon>
        <taxon>Spiralia</taxon>
        <taxon>Lophotrochozoa</taxon>
        <taxon>Mollusca</taxon>
        <taxon>Gastropoda</taxon>
        <taxon>Heterobranchia</taxon>
        <taxon>Euthyneura</taxon>
        <taxon>Panpulmonata</taxon>
        <taxon>Hygrophila</taxon>
        <taxon>Lymnaeoidea</taxon>
        <taxon>Lymnaeidae</taxon>
        <taxon>Lymnaea</taxon>
    </lineage>
</organism>
<dbReference type="EMBL" id="CAXITT010000543">
    <property type="protein sequence ID" value="CAL1543364.1"/>
    <property type="molecule type" value="Genomic_DNA"/>
</dbReference>
<dbReference type="AlphaFoldDB" id="A0AAV2IAN6"/>
<evidence type="ECO:0000313" key="7">
    <source>
        <dbReference type="EMBL" id="CAL1543364.1"/>
    </source>
</evidence>
<dbReference type="PANTHER" id="PTHR10671:SF108">
    <property type="entry name" value="CLAUDIN FAMILY PROTEIN-RELATED"/>
    <property type="match status" value="1"/>
</dbReference>
<accession>A0AAV2IAN6</accession>
<gene>
    <name evidence="7" type="ORF">GSLYS_00016898001</name>
</gene>
<comment type="caution">
    <text evidence="7">The sequence shown here is derived from an EMBL/GenBank/DDBJ whole genome shotgun (WGS) entry which is preliminary data.</text>
</comment>
<dbReference type="PANTHER" id="PTHR10671">
    <property type="entry name" value="EPITHELIAL MEMBRANE PROTEIN-RELATED"/>
    <property type="match status" value="1"/>
</dbReference>
<dbReference type="Proteomes" id="UP001497497">
    <property type="component" value="Unassembled WGS sequence"/>
</dbReference>
<dbReference type="Gene3D" id="1.20.140.150">
    <property type="match status" value="1"/>
</dbReference>
<feature type="transmembrane region" description="Helical" evidence="6">
    <location>
        <begin position="158"/>
        <end position="179"/>
    </location>
</feature>
<keyword evidence="3 6" id="KW-1133">Transmembrane helix</keyword>
<feature type="transmembrane region" description="Helical" evidence="6">
    <location>
        <begin position="115"/>
        <end position="138"/>
    </location>
</feature>
<name>A0AAV2IAN6_LYMST</name>
<evidence type="ECO:0000256" key="6">
    <source>
        <dbReference type="SAM" id="Phobius"/>
    </source>
</evidence>
<dbReference type="Pfam" id="PF00822">
    <property type="entry name" value="PMP22_Claudin"/>
    <property type="match status" value="1"/>
</dbReference>
<evidence type="ECO:0000313" key="8">
    <source>
        <dbReference type="Proteomes" id="UP001497497"/>
    </source>
</evidence>
<evidence type="ECO:0000256" key="4">
    <source>
        <dbReference type="ARBA" id="ARBA00023136"/>
    </source>
</evidence>